<reference evidence="2 3" key="1">
    <citation type="submission" date="2024-09" db="EMBL/GenBank/DDBJ databases">
        <authorList>
            <person name="Sun Q."/>
            <person name="Mori K."/>
        </authorList>
    </citation>
    <scope>NUCLEOTIDE SEQUENCE [LARGE SCALE GENOMIC DNA]</scope>
    <source>
        <strain evidence="2 3">TBRC 4938</strain>
    </source>
</reference>
<evidence type="ECO:0000259" key="1">
    <source>
        <dbReference type="PROSITE" id="PS00125"/>
    </source>
</evidence>
<keyword evidence="3" id="KW-1185">Reference proteome</keyword>
<organism evidence="2 3">
    <name type="scientific">Rhizobium puerariae</name>
    <dbReference type="NCBI Taxonomy" id="1585791"/>
    <lineage>
        <taxon>Bacteria</taxon>
        <taxon>Pseudomonadati</taxon>
        <taxon>Pseudomonadota</taxon>
        <taxon>Alphaproteobacteria</taxon>
        <taxon>Hyphomicrobiales</taxon>
        <taxon>Rhizobiaceae</taxon>
        <taxon>Rhizobium/Agrobacterium group</taxon>
        <taxon>Rhizobium</taxon>
    </lineage>
</organism>
<evidence type="ECO:0000313" key="3">
    <source>
        <dbReference type="Proteomes" id="UP001589692"/>
    </source>
</evidence>
<evidence type="ECO:0000313" key="2">
    <source>
        <dbReference type="EMBL" id="MFB9952240.1"/>
    </source>
</evidence>
<dbReference type="EMBL" id="JBHMAA010000032">
    <property type="protein sequence ID" value="MFB9952240.1"/>
    <property type="molecule type" value="Genomic_DNA"/>
</dbReference>
<dbReference type="PROSITE" id="PS00125">
    <property type="entry name" value="SER_THR_PHOSPHATASE"/>
    <property type="match status" value="1"/>
</dbReference>
<accession>A0ABV6ASF7</accession>
<dbReference type="Proteomes" id="UP001589692">
    <property type="component" value="Unassembled WGS sequence"/>
</dbReference>
<dbReference type="SUPFAM" id="SSF56300">
    <property type="entry name" value="Metallo-dependent phosphatases"/>
    <property type="match status" value="1"/>
</dbReference>
<dbReference type="EC" id="3.1.-.-" evidence="2"/>
<dbReference type="InterPro" id="IPR006186">
    <property type="entry name" value="Ser/Thr-sp_prot-phosphatase"/>
</dbReference>
<protein>
    <submittedName>
        <fullName evidence="2">Metallophosphoesterase family protein</fullName>
        <ecNumber evidence="2">3.1.-.-</ecNumber>
    </submittedName>
</protein>
<feature type="domain" description="Serine/threonine specific protein phosphatases" evidence="1">
    <location>
        <begin position="67"/>
        <end position="72"/>
    </location>
</feature>
<dbReference type="Gene3D" id="3.60.21.10">
    <property type="match status" value="1"/>
</dbReference>
<dbReference type="InterPro" id="IPR050126">
    <property type="entry name" value="Ap4A_hydrolase"/>
</dbReference>
<dbReference type="InterPro" id="IPR004843">
    <property type="entry name" value="Calcineurin-like_PHP"/>
</dbReference>
<comment type="caution">
    <text evidence="2">The sequence shown here is derived from an EMBL/GenBank/DDBJ whole genome shotgun (WGS) entry which is preliminary data.</text>
</comment>
<keyword evidence="2" id="KW-0378">Hydrolase</keyword>
<dbReference type="PANTHER" id="PTHR42850:SF4">
    <property type="entry name" value="ZINC-DEPENDENT ENDOPOLYPHOSPHATASE"/>
    <property type="match status" value="1"/>
</dbReference>
<dbReference type="Pfam" id="PF00149">
    <property type="entry name" value="Metallophos"/>
    <property type="match status" value="1"/>
</dbReference>
<proteinExistence type="predicted"/>
<gene>
    <name evidence="2" type="ORF">ACFFP0_25640</name>
</gene>
<dbReference type="PANTHER" id="PTHR42850">
    <property type="entry name" value="METALLOPHOSPHOESTERASE"/>
    <property type="match status" value="1"/>
</dbReference>
<dbReference type="RefSeq" id="WP_377265054.1">
    <property type="nucleotide sequence ID" value="NZ_JBHMAA010000032.1"/>
</dbReference>
<dbReference type="GO" id="GO:0016787">
    <property type="term" value="F:hydrolase activity"/>
    <property type="evidence" value="ECO:0007669"/>
    <property type="project" value="UniProtKB-KW"/>
</dbReference>
<dbReference type="InterPro" id="IPR029052">
    <property type="entry name" value="Metallo-depent_PP-like"/>
</dbReference>
<name>A0ABV6ASF7_9HYPH</name>
<sequence>MGFTFAIGDIHGCLRELEVMLARVEDLAPAGHVVFVGDYIDRGPDSKGVIDLVMAGPKRQGWRWTALKGNHEDMMVGAHHGGFDADVWKENGGQRALQSFGGHVPDQVLRWCAELPLIHVDEHRIFVHAGVDETMPLYGQRERDLIWKRFPADYTADFWGHHLCHGHTPVPGNPRTVGNRTNIDSGCVFGDALSCAVFDDDKPGGPVRFLRVPARS</sequence>
<dbReference type="CDD" id="cd00144">
    <property type="entry name" value="MPP_PPP_family"/>
    <property type="match status" value="1"/>
</dbReference>